<name>A0AAN6S9D2_9PEZI</name>
<dbReference type="EMBL" id="MU853755">
    <property type="protein sequence ID" value="KAK3945275.1"/>
    <property type="molecule type" value="Genomic_DNA"/>
</dbReference>
<evidence type="ECO:0000313" key="3">
    <source>
        <dbReference type="Proteomes" id="UP001303473"/>
    </source>
</evidence>
<evidence type="ECO:0000256" key="1">
    <source>
        <dbReference type="SAM" id="MobiDB-lite"/>
    </source>
</evidence>
<comment type="caution">
    <text evidence="2">The sequence shown here is derived from an EMBL/GenBank/DDBJ whole genome shotgun (WGS) entry which is preliminary data.</text>
</comment>
<feature type="compositionally biased region" description="Acidic residues" evidence="1">
    <location>
        <begin position="26"/>
        <end position="42"/>
    </location>
</feature>
<dbReference type="AlphaFoldDB" id="A0AAN6S9D2"/>
<dbReference type="Proteomes" id="UP001303473">
    <property type="component" value="Unassembled WGS sequence"/>
</dbReference>
<gene>
    <name evidence="2" type="ORF">QBC46DRAFT_371762</name>
</gene>
<sequence>MDLDSSAGLHVDTTHGASGSGVGTQEDQENDAANEAEDMSSEDLDRRSSSNQSAQPEQEEIDSDDMPPGRSAGNRQPGQALSRRLMPARRDASPGSVRIPSSQNLSANSRRPANRGASRAAANRSGLAEGRVGHDPQGPAWPGAATPRVNRTPSRQPEDRNSRQPRFSPLDRGPDHRRDRSRSPRRTPRPIRTRESYHLANPPETYGRNFAINLGTSRDVHVHYHFHGRYGRPSGEHNHRRGR</sequence>
<keyword evidence="3" id="KW-1185">Reference proteome</keyword>
<proteinExistence type="predicted"/>
<feature type="compositionally biased region" description="Low complexity" evidence="1">
    <location>
        <begin position="106"/>
        <end position="125"/>
    </location>
</feature>
<accession>A0AAN6S9D2</accession>
<feature type="region of interest" description="Disordered" evidence="1">
    <location>
        <begin position="1"/>
        <end position="205"/>
    </location>
</feature>
<protein>
    <submittedName>
        <fullName evidence="2">Uncharacterized protein</fullName>
    </submittedName>
</protein>
<organism evidence="2 3">
    <name type="scientific">Diplogelasinospora grovesii</name>
    <dbReference type="NCBI Taxonomy" id="303347"/>
    <lineage>
        <taxon>Eukaryota</taxon>
        <taxon>Fungi</taxon>
        <taxon>Dikarya</taxon>
        <taxon>Ascomycota</taxon>
        <taxon>Pezizomycotina</taxon>
        <taxon>Sordariomycetes</taxon>
        <taxon>Sordariomycetidae</taxon>
        <taxon>Sordariales</taxon>
        <taxon>Diplogelasinosporaceae</taxon>
        <taxon>Diplogelasinospora</taxon>
    </lineage>
</organism>
<evidence type="ECO:0000313" key="2">
    <source>
        <dbReference type="EMBL" id="KAK3945275.1"/>
    </source>
</evidence>
<feature type="compositionally biased region" description="Basic and acidic residues" evidence="1">
    <location>
        <begin position="172"/>
        <end position="182"/>
    </location>
</feature>
<reference evidence="3" key="1">
    <citation type="journal article" date="2023" name="Mol. Phylogenet. Evol.">
        <title>Genome-scale phylogeny and comparative genomics of the fungal order Sordariales.</title>
        <authorList>
            <person name="Hensen N."/>
            <person name="Bonometti L."/>
            <person name="Westerberg I."/>
            <person name="Brannstrom I.O."/>
            <person name="Guillou S."/>
            <person name="Cros-Aarteil S."/>
            <person name="Calhoun S."/>
            <person name="Haridas S."/>
            <person name="Kuo A."/>
            <person name="Mondo S."/>
            <person name="Pangilinan J."/>
            <person name="Riley R."/>
            <person name="LaButti K."/>
            <person name="Andreopoulos B."/>
            <person name="Lipzen A."/>
            <person name="Chen C."/>
            <person name="Yan M."/>
            <person name="Daum C."/>
            <person name="Ng V."/>
            <person name="Clum A."/>
            <person name="Steindorff A."/>
            <person name="Ohm R.A."/>
            <person name="Martin F."/>
            <person name="Silar P."/>
            <person name="Natvig D.O."/>
            <person name="Lalanne C."/>
            <person name="Gautier V."/>
            <person name="Ament-Velasquez S.L."/>
            <person name="Kruys A."/>
            <person name="Hutchinson M.I."/>
            <person name="Powell A.J."/>
            <person name="Barry K."/>
            <person name="Miller A.N."/>
            <person name="Grigoriev I.V."/>
            <person name="Debuchy R."/>
            <person name="Gladieux P."/>
            <person name="Hiltunen Thoren M."/>
            <person name="Johannesson H."/>
        </authorList>
    </citation>
    <scope>NUCLEOTIDE SEQUENCE [LARGE SCALE GENOMIC DNA]</scope>
    <source>
        <strain evidence="3">CBS 340.73</strain>
    </source>
</reference>